<dbReference type="GO" id="GO:0005737">
    <property type="term" value="C:cytoplasm"/>
    <property type="evidence" value="ECO:0007669"/>
    <property type="project" value="UniProtKB-SubCell"/>
</dbReference>
<protein>
    <recommendedName>
        <fullName evidence="6">tRNA(Ile)-lysidine synthase</fullName>
        <ecNumber evidence="6">6.3.4.19</ecNumber>
    </recommendedName>
    <alternativeName>
        <fullName evidence="6">tRNA(Ile)-2-lysyl-cytidine synthase</fullName>
    </alternativeName>
    <alternativeName>
        <fullName evidence="6">tRNA(Ile)-lysidine synthetase</fullName>
    </alternativeName>
</protein>
<dbReference type="EC" id="6.3.4.19" evidence="6"/>
<comment type="domain">
    <text evidence="6">The N-terminal region contains the highly conserved SGGXDS motif, predicted to be a P-loop motif involved in ATP binding.</text>
</comment>
<keyword evidence="3 6" id="KW-0547">Nucleotide-binding</keyword>
<keyword evidence="1 6" id="KW-0436">Ligase</keyword>
<dbReference type="PANTHER" id="PTHR43033">
    <property type="entry name" value="TRNA(ILE)-LYSIDINE SYNTHASE-RELATED"/>
    <property type="match status" value="1"/>
</dbReference>
<dbReference type="Gene3D" id="3.40.50.620">
    <property type="entry name" value="HUPs"/>
    <property type="match status" value="1"/>
</dbReference>
<evidence type="ECO:0000313" key="9">
    <source>
        <dbReference type="Proteomes" id="UP000325255"/>
    </source>
</evidence>
<evidence type="ECO:0000313" key="8">
    <source>
        <dbReference type="EMBL" id="KAA5608456.1"/>
    </source>
</evidence>
<comment type="caution">
    <text evidence="8">The sequence shown here is derived from an EMBL/GenBank/DDBJ whole genome shotgun (WGS) entry which is preliminary data.</text>
</comment>
<dbReference type="EMBL" id="VWPK01000082">
    <property type="protein sequence ID" value="KAA5608456.1"/>
    <property type="molecule type" value="Genomic_DNA"/>
</dbReference>
<evidence type="ECO:0000259" key="7">
    <source>
        <dbReference type="Pfam" id="PF01171"/>
    </source>
</evidence>
<comment type="function">
    <text evidence="6">Ligates lysine onto the cytidine present at position 34 of the AUA codon-specific tRNA(Ile) that contains the anticodon CAU, in an ATP-dependent manner. Cytidine is converted to lysidine, thus changing the amino acid specificity of the tRNA from methionine to isoleucine.</text>
</comment>
<dbReference type="Proteomes" id="UP000325255">
    <property type="component" value="Unassembled WGS sequence"/>
</dbReference>
<keyword evidence="6" id="KW-0963">Cytoplasm</keyword>
<dbReference type="InterPro" id="IPR011063">
    <property type="entry name" value="TilS/TtcA_N"/>
</dbReference>
<reference evidence="8 9" key="1">
    <citation type="submission" date="2019-09" db="EMBL/GenBank/DDBJ databases">
        <title>Genome sequence of Rhodovastum atsumiense, a diverse member of the Acetobacteraceae family of non-sulfur purple photosynthetic bacteria.</title>
        <authorList>
            <person name="Meyer T."/>
            <person name="Kyndt J."/>
        </authorList>
    </citation>
    <scope>NUCLEOTIDE SEQUENCE [LARGE SCALE GENOMIC DNA]</scope>
    <source>
        <strain evidence="8 9">DSM 21279</strain>
    </source>
</reference>
<dbReference type="GO" id="GO:0032267">
    <property type="term" value="F:tRNA(Ile)-lysidine synthase activity"/>
    <property type="evidence" value="ECO:0007669"/>
    <property type="project" value="UniProtKB-EC"/>
</dbReference>
<organism evidence="8 9">
    <name type="scientific">Rhodovastum atsumiense</name>
    <dbReference type="NCBI Taxonomy" id="504468"/>
    <lineage>
        <taxon>Bacteria</taxon>
        <taxon>Pseudomonadati</taxon>
        <taxon>Pseudomonadota</taxon>
        <taxon>Alphaproteobacteria</taxon>
        <taxon>Acetobacterales</taxon>
        <taxon>Acetobacteraceae</taxon>
        <taxon>Rhodovastum</taxon>
    </lineage>
</organism>
<evidence type="ECO:0000256" key="1">
    <source>
        <dbReference type="ARBA" id="ARBA00022598"/>
    </source>
</evidence>
<dbReference type="Pfam" id="PF01171">
    <property type="entry name" value="ATP_bind_3"/>
    <property type="match status" value="1"/>
</dbReference>
<dbReference type="NCBIfam" id="TIGR02432">
    <property type="entry name" value="lysidine_TilS_N"/>
    <property type="match status" value="1"/>
</dbReference>
<gene>
    <name evidence="6 8" type="primary">tilS</name>
    <name evidence="8" type="ORF">F1189_29005</name>
</gene>
<dbReference type="AlphaFoldDB" id="A0A5M6IJK8"/>
<dbReference type="OrthoDB" id="9807403at2"/>
<evidence type="ECO:0000256" key="3">
    <source>
        <dbReference type="ARBA" id="ARBA00022741"/>
    </source>
</evidence>
<evidence type="ECO:0000256" key="4">
    <source>
        <dbReference type="ARBA" id="ARBA00022840"/>
    </source>
</evidence>
<comment type="catalytic activity">
    <reaction evidence="5 6">
        <text>cytidine(34) in tRNA(Ile2) + L-lysine + ATP = lysidine(34) in tRNA(Ile2) + AMP + diphosphate + H(+)</text>
        <dbReference type="Rhea" id="RHEA:43744"/>
        <dbReference type="Rhea" id="RHEA-COMP:10625"/>
        <dbReference type="Rhea" id="RHEA-COMP:10670"/>
        <dbReference type="ChEBI" id="CHEBI:15378"/>
        <dbReference type="ChEBI" id="CHEBI:30616"/>
        <dbReference type="ChEBI" id="CHEBI:32551"/>
        <dbReference type="ChEBI" id="CHEBI:33019"/>
        <dbReference type="ChEBI" id="CHEBI:82748"/>
        <dbReference type="ChEBI" id="CHEBI:83665"/>
        <dbReference type="ChEBI" id="CHEBI:456215"/>
        <dbReference type="EC" id="6.3.4.19"/>
    </reaction>
</comment>
<dbReference type="GO" id="GO:0006400">
    <property type="term" value="P:tRNA modification"/>
    <property type="evidence" value="ECO:0007669"/>
    <property type="project" value="UniProtKB-UniRule"/>
</dbReference>
<dbReference type="InterPro" id="IPR012094">
    <property type="entry name" value="tRNA_Ile_lys_synt"/>
</dbReference>
<proteinExistence type="inferred from homology"/>
<name>A0A5M6IJK8_9PROT</name>
<feature type="binding site" evidence="6">
    <location>
        <begin position="18"/>
        <end position="23"/>
    </location>
    <ligand>
        <name>ATP</name>
        <dbReference type="ChEBI" id="CHEBI:30616"/>
    </ligand>
</feature>
<dbReference type="SUPFAM" id="SSF52402">
    <property type="entry name" value="Adenine nucleotide alpha hydrolases-like"/>
    <property type="match status" value="1"/>
</dbReference>
<dbReference type="PANTHER" id="PTHR43033:SF5">
    <property type="entry name" value="TRNA(ILE)-LYSIDINE SYNTHETASE"/>
    <property type="match status" value="1"/>
</dbReference>
<comment type="similarity">
    <text evidence="6">Belongs to the tRNA(Ile)-lysidine synthase family.</text>
</comment>
<dbReference type="InterPro" id="IPR012795">
    <property type="entry name" value="tRNA_Ile_lys_synt_N"/>
</dbReference>
<dbReference type="CDD" id="cd01992">
    <property type="entry name" value="TilS_N"/>
    <property type="match status" value="1"/>
</dbReference>
<comment type="subcellular location">
    <subcellularLocation>
        <location evidence="6">Cytoplasm</location>
    </subcellularLocation>
</comment>
<sequence>MAPLGPFEPAPLLAVAVSGGADSLALALLARDWARARGGMVTGLVVDHALRPESGAEAALTLQRLAGLGIAARLIVLQGLAHGPALAARARAARHAALTEAAAGLGIVHLLMGHHAGDQAETVAMRRLAGSGPAGLAGMAALVEGRSLRLLRPLLPVPPGRLRATLRAAGLDWVEDPSNRNPAALRARLRLARGDADGAGVLTRAAGEAAAARGAARAAVDHEVAAELAARVRLHPGGYAMVAPGPLSPPALGALLRVIAGAAHAPPPAQVAALAVALRPATLAGVRVMPAGRLGPGWLLLREAAAMAAPVLARPGAVWDGRFRLADGAALPEAAWFGAVGDDAARLRHLKAAQHLPAALLRTLPALRLHGELFVVPHLGYAGPVSCHLTIILHAVESPIAGAPFLPSAGLCPKGVQARVGM</sequence>
<dbReference type="GO" id="GO:0005524">
    <property type="term" value="F:ATP binding"/>
    <property type="evidence" value="ECO:0007669"/>
    <property type="project" value="UniProtKB-UniRule"/>
</dbReference>
<evidence type="ECO:0000256" key="5">
    <source>
        <dbReference type="ARBA" id="ARBA00048539"/>
    </source>
</evidence>
<evidence type="ECO:0000256" key="6">
    <source>
        <dbReference type="HAMAP-Rule" id="MF_01161"/>
    </source>
</evidence>
<keyword evidence="9" id="KW-1185">Reference proteome</keyword>
<feature type="domain" description="tRNA(Ile)-lysidine/2-thiocytidine synthase N-terminal" evidence="7">
    <location>
        <begin position="14"/>
        <end position="190"/>
    </location>
</feature>
<keyword evidence="4 6" id="KW-0067">ATP-binding</keyword>
<evidence type="ECO:0000256" key="2">
    <source>
        <dbReference type="ARBA" id="ARBA00022694"/>
    </source>
</evidence>
<dbReference type="InterPro" id="IPR014729">
    <property type="entry name" value="Rossmann-like_a/b/a_fold"/>
</dbReference>
<keyword evidence="2 6" id="KW-0819">tRNA processing</keyword>
<accession>A0A5M6IJK8</accession>
<dbReference type="HAMAP" id="MF_01161">
    <property type="entry name" value="tRNA_Ile_lys_synt"/>
    <property type="match status" value="1"/>
</dbReference>